<protein>
    <submittedName>
        <fullName evidence="4">Alpha/beta hydrolase family protein</fullName>
    </submittedName>
</protein>
<gene>
    <name evidence="4" type="ORF">Lboz_2908</name>
</gene>
<dbReference type="EMBL" id="LNXU01000032">
    <property type="protein sequence ID" value="KTC71331.1"/>
    <property type="molecule type" value="Genomic_DNA"/>
</dbReference>
<dbReference type="GO" id="GO:0003847">
    <property type="term" value="F:1-alkyl-2-acetylglycerophosphocholine esterase activity"/>
    <property type="evidence" value="ECO:0007669"/>
    <property type="project" value="TreeGrafter"/>
</dbReference>
<dbReference type="RefSeq" id="WP_058460482.1">
    <property type="nucleotide sequence ID" value="NZ_CAAAIY010000041.1"/>
</dbReference>
<sequence length="546" mass="60848">MIDKKIKFFSPKIISLLLLIKMPFAYASLPPVLEGNYDVGHTSILMADHSRDPYILIPDAVFDTYNNPDIRTEYESRGHRFWVEIWYPIPKGSSGQPTSYIWNHTVEPDITSDLSQTFVPYLSEESQCDTNYPQMGPIAKTMFTATDPLIVCPFAYNATWSSRALENVPLSNGTFPVIIYSHGGSTEAVEVYKVAERLAQNGFIVAAPNHATANITYNFNTLQPNLVAIDYAYSPNFNSAVLPGQVEDINFVAEQLIAKNISDASIPSFQGHVDINRFGAMGFSVGACSVLILAGGSNSLNIPPNPLFKAIFPYEICADGVIEAPESSPSNLASIQIPYLNISASTSPYPGNVFTELSPQIPSKTKVTLKNSIHQFDTAQCAMLRALMLKLNSPLTYLMAESLFLSSILDNSFAPSDPLLYCQSSFYPPDYYTLMQMATTLNEGWTATSQRWQENIAFYYGIPDYPFNFKLPAGKWPRYLNEDELSQMLSFYGTAFFKSYLANDTSYKPYLSVQFTKTFIPENRIIHCLYGKCDSNTGTGIRKQAL</sequence>
<name>A0A0W0RJT9_LEGBO</name>
<dbReference type="Gene3D" id="3.40.50.1820">
    <property type="entry name" value="alpha/beta hydrolase"/>
    <property type="match status" value="1"/>
</dbReference>
<evidence type="ECO:0000256" key="2">
    <source>
        <dbReference type="ARBA" id="ARBA00022963"/>
    </source>
</evidence>
<dbReference type="PATRIC" id="fig|447.4.peg.3102"/>
<dbReference type="OrthoDB" id="192696at2"/>
<keyword evidence="1 4" id="KW-0378">Hydrolase</keyword>
<accession>A0A0W0RJT9</accession>
<comment type="caution">
    <text evidence="4">The sequence shown here is derived from an EMBL/GenBank/DDBJ whole genome shotgun (WGS) entry which is preliminary data.</text>
</comment>
<evidence type="ECO:0000256" key="1">
    <source>
        <dbReference type="ARBA" id="ARBA00022801"/>
    </source>
</evidence>
<dbReference type="InterPro" id="IPR029058">
    <property type="entry name" value="AB_hydrolase_fold"/>
</dbReference>
<dbReference type="GO" id="GO:0016042">
    <property type="term" value="P:lipid catabolic process"/>
    <property type="evidence" value="ECO:0007669"/>
    <property type="project" value="UniProtKB-KW"/>
</dbReference>
<dbReference type="AlphaFoldDB" id="A0A0W0RJT9"/>
<dbReference type="SUPFAM" id="SSF53474">
    <property type="entry name" value="alpha/beta-Hydrolases"/>
    <property type="match status" value="1"/>
</dbReference>
<evidence type="ECO:0000313" key="4">
    <source>
        <dbReference type="EMBL" id="KTC71331.1"/>
    </source>
</evidence>
<keyword evidence="3" id="KW-0443">Lipid metabolism</keyword>
<evidence type="ECO:0000256" key="3">
    <source>
        <dbReference type="ARBA" id="ARBA00023098"/>
    </source>
</evidence>
<dbReference type="PANTHER" id="PTHR10272:SF0">
    <property type="entry name" value="PLATELET-ACTIVATING FACTOR ACETYLHYDROLASE"/>
    <property type="match status" value="1"/>
</dbReference>
<organism evidence="4 5">
    <name type="scientific">Legionella bozemanae</name>
    <name type="common">Fluoribacter bozemanae</name>
    <dbReference type="NCBI Taxonomy" id="447"/>
    <lineage>
        <taxon>Bacteria</taxon>
        <taxon>Pseudomonadati</taxon>
        <taxon>Pseudomonadota</taxon>
        <taxon>Gammaproteobacteria</taxon>
        <taxon>Legionellales</taxon>
        <taxon>Legionellaceae</taxon>
        <taxon>Legionella</taxon>
    </lineage>
</organism>
<proteinExistence type="predicted"/>
<dbReference type="PANTHER" id="PTHR10272">
    <property type="entry name" value="PLATELET-ACTIVATING FACTOR ACETYLHYDROLASE"/>
    <property type="match status" value="1"/>
</dbReference>
<reference evidence="4 5" key="1">
    <citation type="submission" date="2015-11" db="EMBL/GenBank/DDBJ databases">
        <title>Genomic analysis of 38 Legionella species identifies large and diverse effector repertoires.</title>
        <authorList>
            <person name="Burstein D."/>
            <person name="Amaro F."/>
            <person name="Zusman T."/>
            <person name="Lifshitz Z."/>
            <person name="Cohen O."/>
            <person name="Gilbert J.A."/>
            <person name="Pupko T."/>
            <person name="Shuman H.A."/>
            <person name="Segal G."/>
        </authorList>
    </citation>
    <scope>NUCLEOTIDE SEQUENCE [LARGE SCALE GENOMIC DNA]</scope>
    <source>
        <strain evidence="4 5">WIGA</strain>
    </source>
</reference>
<dbReference type="Proteomes" id="UP000054695">
    <property type="component" value="Unassembled WGS sequence"/>
</dbReference>
<evidence type="ECO:0000313" key="5">
    <source>
        <dbReference type="Proteomes" id="UP000054695"/>
    </source>
</evidence>
<keyword evidence="5" id="KW-1185">Reference proteome</keyword>
<keyword evidence="2" id="KW-0442">Lipid degradation</keyword>